<dbReference type="RefSeq" id="WP_189981962.1">
    <property type="nucleotide sequence ID" value="NZ_BNBF01000008.1"/>
</dbReference>
<accession>A0A919C6Q6</accession>
<gene>
    <name evidence="1" type="ORF">GCM10018980_30750</name>
</gene>
<dbReference type="Proteomes" id="UP000619355">
    <property type="component" value="Unassembled WGS sequence"/>
</dbReference>
<evidence type="ECO:0000313" key="2">
    <source>
        <dbReference type="Proteomes" id="UP000619355"/>
    </source>
</evidence>
<organism evidence="1 2">
    <name type="scientific">Streptomyces capoamus</name>
    <dbReference type="NCBI Taxonomy" id="68183"/>
    <lineage>
        <taxon>Bacteria</taxon>
        <taxon>Bacillati</taxon>
        <taxon>Actinomycetota</taxon>
        <taxon>Actinomycetes</taxon>
        <taxon>Kitasatosporales</taxon>
        <taxon>Streptomycetaceae</taxon>
        <taxon>Streptomyces</taxon>
    </lineage>
</organism>
<sequence length="158" mass="17625">MEVEIRPHVGVGPFRFGMPFDEAMEIAPTLGRVSHRPGAERPPGKYVVNFDESAFQYVLSFPEGGTLTAVELWRFRDEAADIAVTFDGLDVFRTPGEELAEQLEARGHAVVYDDDLGIHALPELKLSFANNSSFEYPVDEEGDPLYFDYVLVSTEPVL</sequence>
<evidence type="ECO:0000313" key="1">
    <source>
        <dbReference type="EMBL" id="GHG49659.1"/>
    </source>
</evidence>
<keyword evidence="2" id="KW-1185">Reference proteome</keyword>
<dbReference type="EMBL" id="BNBF01000008">
    <property type="protein sequence ID" value="GHG49659.1"/>
    <property type="molecule type" value="Genomic_DNA"/>
</dbReference>
<comment type="caution">
    <text evidence="1">The sequence shown here is derived from an EMBL/GenBank/DDBJ whole genome shotgun (WGS) entry which is preliminary data.</text>
</comment>
<dbReference type="AlphaFoldDB" id="A0A919C6Q6"/>
<reference evidence="2" key="1">
    <citation type="journal article" date="2019" name="Int. J. Syst. Evol. Microbiol.">
        <title>The Global Catalogue of Microorganisms (GCM) 10K type strain sequencing project: providing services to taxonomists for standard genome sequencing and annotation.</title>
        <authorList>
            <consortium name="The Broad Institute Genomics Platform"/>
            <consortium name="The Broad Institute Genome Sequencing Center for Infectious Disease"/>
            <person name="Wu L."/>
            <person name="Ma J."/>
        </authorList>
    </citation>
    <scope>NUCLEOTIDE SEQUENCE [LARGE SCALE GENOMIC DNA]</scope>
    <source>
        <strain evidence="2">JCM 4253</strain>
    </source>
</reference>
<name>A0A919C6Q6_9ACTN</name>
<proteinExistence type="predicted"/>
<protein>
    <submittedName>
        <fullName evidence="1">Uncharacterized protein</fullName>
    </submittedName>
</protein>